<dbReference type="GO" id="GO:1990904">
    <property type="term" value="C:ribonucleoprotein complex"/>
    <property type="evidence" value="ECO:0007669"/>
    <property type="project" value="UniProtKB-KW"/>
</dbReference>
<dbReference type="HAMAP" id="MF_00503">
    <property type="entry name" value="Ribosomal_bL9"/>
    <property type="match status" value="1"/>
</dbReference>
<comment type="function">
    <text evidence="7">Binds to the 23S rRNA.</text>
</comment>
<comment type="similarity">
    <text evidence="1 7">Belongs to the bacterial ribosomal protein bL9 family.</text>
</comment>
<dbReference type="GO" id="GO:0006412">
    <property type="term" value="P:translation"/>
    <property type="evidence" value="ECO:0007669"/>
    <property type="project" value="UniProtKB-UniRule"/>
</dbReference>
<dbReference type="GO" id="GO:0005840">
    <property type="term" value="C:ribosome"/>
    <property type="evidence" value="ECO:0007669"/>
    <property type="project" value="UniProtKB-KW"/>
</dbReference>
<feature type="domain" description="Ribosomal protein L9" evidence="8">
    <location>
        <begin position="13"/>
        <end position="40"/>
    </location>
</feature>
<dbReference type="SUPFAM" id="SSF55653">
    <property type="entry name" value="Ribosomal protein L9 C-domain"/>
    <property type="match status" value="1"/>
</dbReference>
<dbReference type="InterPro" id="IPR009027">
    <property type="entry name" value="Ribosomal_bL9/RNase_H1_N"/>
</dbReference>
<evidence type="ECO:0000259" key="8">
    <source>
        <dbReference type="PROSITE" id="PS00651"/>
    </source>
</evidence>
<evidence type="ECO:0000256" key="5">
    <source>
        <dbReference type="ARBA" id="ARBA00023274"/>
    </source>
</evidence>
<evidence type="ECO:0000256" key="6">
    <source>
        <dbReference type="ARBA" id="ARBA00035292"/>
    </source>
</evidence>
<accession>A0A0F5MPZ8</accession>
<keyword evidence="3 7" id="KW-0694">RNA-binding</keyword>
<dbReference type="PROSITE" id="PS00651">
    <property type="entry name" value="RIBOSOMAL_L9"/>
    <property type="match status" value="1"/>
</dbReference>
<evidence type="ECO:0000313" key="9">
    <source>
        <dbReference type="EMBL" id="KKB96664.1"/>
    </source>
</evidence>
<dbReference type="InterPro" id="IPR000244">
    <property type="entry name" value="Ribosomal_bL9"/>
</dbReference>
<protein>
    <recommendedName>
        <fullName evidence="6 7">Large ribosomal subunit protein bL9</fullName>
    </recommendedName>
</protein>
<keyword evidence="5 7" id="KW-0687">Ribonucleoprotein</keyword>
<comment type="caution">
    <text evidence="9">The sequence shown here is derived from an EMBL/GenBank/DDBJ whole genome shotgun (WGS) entry which is preliminary data.</text>
</comment>
<dbReference type="InterPro" id="IPR036791">
    <property type="entry name" value="Ribosomal_bL9_C_sf"/>
</dbReference>
<dbReference type="GO" id="GO:0003735">
    <property type="term" value="F:structural constituent of ribosome"/>
    <property type="evidence" value="ECO:0007669"/>
    <property type="project" value="InterPro"/>
</dbReference>
<dbReference type="Pfam" id="PF01281">
    <property type="entry name" value="Ribosomal_L9_N"/>
    <property type="match status" value="1"/>
</dbReference>
<keyword evidence="2 7" id="KW-0699">rRNA-binding</keyword>
<dbReference type="InterPro" id="IPR036935">
    <property type="entry name" value="Ribosomal_bL9_N_sf"/>
</dbReference>
<evidence type="ECO:0000313" key="10">
    <source>
        <dbReference type="Proteomes" id="UP000033358"/>
    </source>
</evidence>
<evidence type="ECO:0000256" key="2">
    <source>
        <dbReference type="ARBA" id="ARBA00022730"/>
    </source>
</evidence>
<dbReference type="Gene3D" id="3.40.5.10">
    <property type="entry name" value="Ribosomal protein L9, N-terminal domain"/>
    <property type="match status" value="1"/>
</dbReference>
<proteinExistence type="inferred from homology"/>
<dbReference type="NCBIfam" id="TIGR00158">
    <property type="entry name" value="L9"/>
    <property type="match status" value="1"/>
</dbReference>
<dbReference type="Proteomes" id="UP000033358">
    <property type="component" value="Unassembled WGS sequence"/>
</dbReference>
<name>A0A0F5MPZ8_9RICK</name>
<dbReference type="Gene3D" id="3.10.430.100">
    <property type="entry name" value="Ribosomal protein L9, C-terminal domain"/>
    <property type="match status" value="1"/>
</dbReference>
<evidence type="ECO:0000256" key="4">
    <source>
        <dbReference type="ARBA" id="ARBA00022980"/>
    </source>
</evidence>
<gene>
    <name evidence="7 9" type="primary">rplI</name>
    <name evidence="9" type="ORF">SZ25_00220</name>
</gene>
<evidence type="ECO:0000256" key="1">
    <source>
        <dbReference type="ARBA" id="ARBA00010605"/>
    </source>
</evidence>
<dbReference type="InterPro" id="IPR020594">
    <property type="entry name" value="Ribosomal_bL9_bac/chp"/>
</dbReference>
<keyword evidence="4 7" id="KW-0689">Ribosomal protein</keyword>
<dbReference type="PATRIC" id="fig|1607817.3.peg.221"/>
<dbReference type="Pfam" id="PF03948">
    <property type="entry name" value="Ribosomal_L9_C"/>
    <property type="match status" value="1"/>
</dbReference>
<dbReference type="GO" id="GO:0019843">
    <property type="term" value="F:rRNA binding"/>
    <property type="evidence" value="ECO:0007669"/>
    <property type="project" value="UniProtKB-UniRule"/>
</dbReference>
<sequence length="156" mass="17135">MEVILLESVRKLGIAGSKVKVKDGFGRNYLIPFSKAVRATKDNIAVFEAKKAVIDSENAKNLLAAQEKAAKLDNLQVYIIRQAADDGRLFGSVGSKDIIVAIHEKGHTEIERNNVILSKPIKTIASHDVVVSLHPEVNIVVKVNVIRSEDEIVKQD</sequence>
<dbReference type="InterPro" id="IPR020070">
    <property type="entry name" value="Ribosomal_bL9_N"/>
</dbReference>
<dbReference type="PANTHER" id="PTHR21368">
    <property type="entry name" value="50S RIBOSOMAL PROTEIN L9"/>
    <property type="match status" value="1"/>
</dbReference>
<dbReference type="EMBL" id="JYHA01000031">
    <property type="protein sequence ID" value="KKB96664.1"/>
    <property type="molecule type" value="Genomic_DNA"/>
</dbReference>
<evidence type="ECO:0000256" key="3">
    <source>
        <dbReference type="ARBA" id="ARBA00022884"/>
    </source>
</evidence>
<dbReference type="SUPFAM" id="SSF55658">
    <property type="entry name" value="L9 N-domain-like"/>
    <property type="match status" value="1"/>
</dbReference>
<reference evidence="9 10" key="1">
    <citation type="submission" date="2015-02" db="EMBL/GenBank/DDBJ databases">
        <title>Single cell genomics of a rare environmental alphaproteobacterium provides unique insights into Rickettsiaceae evolution.</title>
        <authorList>
            <person name="Martijn J."/>
            <person name="Schulz F."/>
            <person name="Zaremba-Niedzwiedzka K."/>
            <person name="Viklund J."/>
            <person name="Stepanauskas R."/>
            <person name="Andersson S.G.E."/>
            <person name="Horn M."/>
            <person name="Guy L."/>
            <person name="Ettema T.J.G."/>
        </authorList>
    </citation>
    <scope>NUCLEOTIDE SEQUENCE [LARGE SCALE GENOMIC DNA]</scope>
    <source>
        <strain evidence="9 10">SCGC AAA041-L04</strain>
    </source>
</reference>
<keyword evidence="10" id="KW-1185">Reference proteome</keyword>
<organism evidence="9 10">
    <name type="scientific">Candidatus Arcanibacter lacustris</name>
    <dbReference type="NCBI Taxonomy" id="1607817"/>
    <lineage>
        <taxon>Bacteria</taxon>
        <taxon>Pseudomonadati</taxon>
        <taxon>Pseudomonadota</taxon>
        <taxon>Alphaproteobacteria</taxon>
        <taxon>Rickettsiales</taxon>
        <taxon>Candidatus Arcanibacter</taxon>
    </lineage>
</organism>
<dbReference type="AlphaFoldDB" id="A0A0F5MPZ8"/>
<dbReference type="InterPro" id="IPR020069">
    <property type="entry name" value="Ribosomal_bL9_C"/>
</dbReference>
<evidence type="ECO:0000256" key="7">
    <source>
        <dbReference type="HAMAP-Rule" id="MF_00503"/>
    </source>
</evidence>